<evidence type="ECO:0000313" key="2">
    <source>
        <dbReference type="EMBL" id="KAK8784088.1"/>
    </source>
</evidence>
<dbReference type="EMBL" id="JARKHS020004871">
    <property type="protein sequence ID" value="KAK8784088.1"/>
    <property type="molecule type" value="Genomic_DNA"/>
</dbReference>
<name>A0AAQ4FBX2_AMBAM</name>
<reference evidence="2 3" key="1">
    <citation type="journal article" date="2023" name="Arcadia Sci">
        <title>De novo assembly of a long-read Amblyomma americanum tick genome.</title>
        <authorList>
            <person name="Chou S."/>
            <person name="Poskanzer K.E."/>
            <person name="Rollins M."/>
            <person name="Thuy-Boun P.S."/>
        </authorList>
    </citation>
    <scope>NUCLEOTIDE SEQUENCE [LARGE SCALE GENOMIC DNA]</scope>
    <source>
        <strain evidence="2">F_SG_1</strain>
        <tissue evidence="2">Salivary glands</tissue>
    </source>
</reference>
<keyword evidence="3" id="KW-1185">Reference proteome</keyword>
<gene>
    <name evidence="2" type="ORF">V5799_009542</name>
</gene>
<protein>
    <submittedName>
        <fullName evidence="2">Uncharacterized protein</fullName>
    </submittedName>
</protein>
<evidence type="ECO:0000256" key="1">
    <source>
        <dbReference type="SAM" id="Coils"/>
    </source>
</evidence>
<comment type="caution">
    <text evidence="2">The sequence shown here is derived from an EMBL/GenBank/DDBJ whole genome shotgun (WGS) entry which is preliminary data.</text>
</comment>
<organism evidence="2 3">
    <name type="scientific">Amblyomma americanum</name>
    <name type="common">Lone star tick</name>
    <dbReference type="NCBI Taxonomy" id="6943"/>
    <lineage>
        <taxon>Eukaryota</taxon>
        <taxon>Metazoa</taxon>
        <taxon>Ecdysozoa</taxon>
        <taxon>Arthropoda</taxon>
        <taxon>Chelicerata</taxon>
        <taxon>Arachnida</taxon>
        <taxon>Acari</taxon>
        <taxon>Parasitiformes</taxon>
        <taxon>Ixodida</taxon>
        <taxon>Ixodoidea</taxon>
        <taxon>Ixodidae</taxon>
        <taxon>Amblyomminae</taxon>
        <taxon>Amblyomma</taxon>
    </lineage>
</organism>
<feature type="coiled-coil region" evidence="1">
    <location>
        <begin position="11"/>
        <end position="63"/>
    </location>
</feature>
<dbReference type="AlphaFoldDB" id="A0AAQ4FBX2"/>
<proteinExistence type="predicted"/>
<sequence length="220" mass="24074">MASNMKVWAEYLQAKAQEEDLKERAEEAHSDFETFFAERLGSISELIEKEQELRRKVAFFEELSKFKKSMQSETALDENAGFGDGLDENCIATIRKKAEEVTASVVVKNVTHAEGEDAQHCIEELAKSGKLLESSAGFEYAKLYTEAQLVAMACKKEQSSISALLKASGNAARDLECIELLKKKGYIPVRDEEADCGDNDTSGFSSLDACSGSAGTSDSV</sequence>
<accession>A0AAQ4FBX2</accession>
<keyword evidence="1" id="KW-0175">Coiled coil</keyword>
<dbReference type="Proteomes" id="UP001321473">
    <property type="component" value="Unassembled WGS sequence"/>
</dbReference>
<evidence type="ECO:0000313" key="3">
    <source>
        <dbReference type="Proteomes" id="UP001321473"/>
    </source>
</evidence>